<sequence>MSDEKKNLPENSTEDQTEDEQDIESTAVGVGADTDAEGSSQTPEERLERIAAEHDVPIDRDPEEAQAKAEGSSSPDKDRDISGGDTKEEEDDSVEPPD</sequence>
<feature type="compositionally biased region" description="Acidic residues" evidence="1">
    <location>
        <begin position="12"/>
        <end position="23"/>
    </location>
</feature>
<comment type="caution">
    <text evidence="2">The sequence shown here is derived from an EMBL/GenBank/DDBJ whole genome shotgun (WGS) entry which is preliminary data.</text>
</comment>
<dbReference type="PATRIC" id="fig|1703.6.peg.1566"/>
<proteinExistence type="predicted"/>
<evidence type="ECO:0000256" key="1">
    <source>
        <dbReference type="SAM" id="MobiDB-lite"/>
    </source>
</evidence>
<dbReference type="RefSeq" id="WP_052239916.1">
    <property type="nucleotide sequence ID" value="NZ_JTJZ01000018.1"/>
</dbReference>
<evidence type="ECO:0000313" key="2">
    <source>
        <dbReference type="EMBL" id="KHS52696.1"/>
    </source>
</evidence>
<name>A0A0B9AAV2_BRELN</name>
<dbReference type="AlphaFoldDB" id="A0A0B9AAV2"/>
<keyword evidence="3" id="KW-1185">Reference proteome</keyword>
<dbReference type="EMBL" id="JTJZ01000018">
    <property type="protein sequence ID" value="KHS52696.1"/>
    <property type="molecule type" value="Genomic_DNA"/>
</dbReference>
<organism evidence="2 3">
    <name type="scientific">Brevibacterium linens</name>
    <dbReference type="NCBI Taxonomy" id="1703"/>
    <lineage>
        <taxon>Bacteria</taxon>
        <taxon>Bacillati</taxon>
        <taxon>Actinomycetota</taxon>
        <taxon>Actinomycetes</taxon>
        <taxon>Micrococcales</taxon>
        <taxon>Brevibacteriaceae</taxon>
        <taxon>Brevibacterium</taxon>
    </lineage>
</organism>
<accession>A0A0B9AAV2</accession>
<protein>
    <submittedName>
        <fullName evidence="2">Uncharacterized protein</fullName>
    </submittedName>
</protein>
<feature type="compositionally biased region" description="Acidic residues" evidence="1">
    <location>
        <begin position="87"/>
        <end position="98"/>
    </location>
</feature>
<feature type="region of interest" description="Disordered" evidence="1">
    <location>
        <begin position="1"/>
        <end position="98"/>
    </location>
</feature>
<dbReference type="Proteomes" id="UP000031488">
    <property type="component" value="Unassembled WGS sequence"/>
</dbReference>
<evidence type="ECO:0000313" key="3">
    <source>
        <dbReference type="Proteomes" id="UP000031488"/>
    </source>
</evidence>
<reference evidence="2 3" key="1">
    <citation type="submission" date="2014-11" db="EMBL/GenBank/DDBJ databases">
        <title>Draft Genome Sequence of Brevibacterium linens AE038-8.</title>
        <authorList>
            <person name="Maizel D."/>
            <person name="Utturkar S.M."/>
            <person name="Brown S.D."/>
            <person name="Ferrero M."/>
            <person name="Rosen B.P."/>
        </authorList>
    </citation>
    <scope>NUCLEOTIDE SEQUENCE [LARGE SCALE GENOMIC DNA]</scope>
    <source>
        <strain evidence="2 3">AE038-8</strain>
    </source>
</reference>
<feature type="compositionally biased region" description="Basic and acidic residues" evidence="1">
    <location>
        <begin position="75"/>
        <end position="86"/>
    </location>
</feature>
<feature type="compositionally biased region" description="Basic and acidic residues" evidence="1">
    <location>
        <begin position="43"/>
        <end position="67"/>
    </location>
</feature>
<dbReference type="OrthoDB" id="4804440at2"/>
<gene>
    <name evidence="2" type="ORF">AE0388_1679</name>
</gene>